<dbReference type="AlphaFoldDB" id="A0A5J9WPD3"/>
<accession>A0A5J9WPD3</accession>
<reference evidence="2 3" key="1">
    <citation type="journal article" date="2019" name="Sci. Rep.">
        <title>A high-quality genome of Eragrostis curvula grass provides insights into Poaceae evolution and supports new strategies to enhance forage quality.</title>
        <authorList>
            <person name="Carballo J."/>
            <person name="Santos B.A.C.M."/>
            <person name="Zappacosta D."/>
            <person name="Garbus I."/>
            <person name="Selva J.P."/>
            <person name="Gallo C.A."/>
            <person name="Diaz A."/>
            <person name="Albertini E."/>
            <person name="Caccamo M."/>
            <person name="Echenique V."/>
        </authorList>
    </citation>
    <scope>NUCLEOTIDE SEQUENCE [LARGE SCALE GENOMIC DNA]</scope>
    <source>
        <strain evidence="3">cv. Victoria</strain>
        <tissue evidence="2">Leaf</tissue>
    </source>
</reference>
<gene>
    <name evidence="2" type="ORF">EJB05_01077</name>
</gene>
<dbReference type="Gramene" id="TVU49745">
    <property type="protein sequence ID" value="TVU49745"/>
    <property type="gene ID" value="EJB05_01077"/>
</dbReference>
<organism evidence="2 3">
    <name type="scientific">Eragrostis curvula</name>
    <name type="common">weeping love grass</name>
    <dbReference type="NCBI Taxonomy" id="38414"/>
    <lineage>
        <taxon>Eukaryota</taxon>
        <taxon>Viridiplantae</taxon>
        <taxon>Streptophyta</taxon>
        <taxon>Embryophyta</taxon>
        <taxon>Tracheophyta</taxon>
        <taxon>Spermatophyta</taxon>
        <taxon>Magnoliopsida</taxon>
        <taxon>Liliopsida</taxon>
        <taxon>Poales</taxon>
        <taxon>Poaceae</taxon>
        <taxon>PACMAD clade</taxon>
        <taxon>Chloridoideae</taxon>
        <taxon>Eragrostideae</taxon>
        <taxon>Eragrostidinae</taxon>
        <taxon>Eragrostis</taxon>
    </lineage>
</organism>
<feature type="domain" description="DUF3615" evidence="1">
    <location>
        <begin position="39"/>
        <end position="155"/>
    </location>
</feature>
<name>A0A5J9WPD3_9POAL</name>
<dbReference type="PANTHER" id="PTHR33120:SF42">
    <property type="entry name" value="OS12G0105000 PROTEIN"/>
    <property type="match status" value="1"/>
</dbReference>
<sequence length="225" mass="25778">MKRQILAKRMAGDFEGDQLCIMTKLNMMLDSNKKEVLCVFGGESSWYGEESRFFHVNFLARDVNEAHWSLFFAQILDTSLEEHATKSFFSPLLQSEALNTSISRMAGTDVSPMALSAGHCFFVLPTIDSGNSKSLPLRVGRCLTCEWTMERIFHPNSENYIARSDECFIYKLEVLCGDALRVDETGLRSDYIYFNDRKDIRLIQQLNSMVDEGLFPELEVANFEY</sequence>
<dbReference type="Proteomes" id="UP000324897">
    <property type="component" value="Chromosome 6"/>
</dbReference>
<evidence type="ECO:0000313" key="2">
    <source>
        <dbReference type="EMBL" id="TVU49745.1"/>
    </source>
</evidence>
<keyword evidence="3" id="KW-1185">Reference proteome</keyword>
<protein>
    <recommendedName>
        <fullName evidence="1">DUF3615 domain-containing protein</fullName>
    </recommendedName>
</protein>
<proteinExistence type="predicted"/>
<dbReference type="PANTHER" id="PTHR33120">
    <property type="entry name" value="EXPRESSED PROTEIN-RELATED"/>
    <property type="match status" value="1"/>
</dbReference>
<evidence type="ECO:0000259" key="1">
    <source>
        <dbReference type="Pfam" id="PF12274"/>
    </source>
</evidence>
<evidence type="ECO:0000313" key="3">
    <source>
        <dbReference type="Proteomes" id="UP000324897"/>
    </source>
</evidence>
<comment type="caution">
    <text evidence="2">The sequence shown here is derived from an EMBL/GenBank/DDBJ whole genome shotgun (WGS) entry which is preliminary data.</text>
</comment>
<dbReference type="Pfam" id="PF12274">
    <property type="entry name" value="DUF3615"/>
    <property type="match status" value="1"/>
</dbReference>
<dbReference type="InterPro" id="IPR022059">
    <property type="entry name" value="DUF3615"/>
</dbReference>
<dbReference type="EMBL" id="RWGY01000002">
    <property type="protein sequence ID" value="TVU49745.1"/>
    <property type="molecule type" value="Genomic_DNA"/>
</dbReference>